<proteinExistence type="predicted"/>
<gene>
    <name evidence="3" type="ORF">BSTOLATCC_MIC48195</name>
</gene>
<feature type="transmembrane region" description="Helical" evidence="2">
    <location>
        <begin position="217"/>
        <end position="239"/>
    </location>
</feature>
<keyword evidence="1" id="KW-0175">Coiled coil</keyword>
<keyword evidence="4" id="KW-1185">Reference proteome</keyword>
<dbReference type="Proteomes" id="UP001162131">
    <property type="component" value="Unassembled WGS sequence"/>
</dbReference>
<evidence type="ECO:0000256" key="1">
    <source>
        <dbReference type="SAM" id="Coils"/>
    </source>
</evidence>
<feature type="transmembrane region" description="Helical" evidence="2">
    <location>
        <begin position="245"/>
        <end position="264"/>
    </location>
</feature>
<feature type="transmembrane region" description="Helical" evidence="2">
    <location>
        <begin position="51"/>
        <end position="68"/>
    </location>
</feature>
<evidence type="ECO:0000313" key="4">
    <source>
        <dbReference type="Proteomes" id="UP001162131"/>
    </source>
</evidence>
<feature type="transmembrane region" description="Helical" evidence="2">
    <location>
        <begin position="173"/>
        <end position="196"/>
    </location>
</feature>
<organism evidence="3 4">
    <name type="scientific">Blepharisma stoltei</name>
    <dbReference type="NCBI Taxonomy" id="1481888"/>
    <lineage>
        <taxon>Eukaryota</taxon>
        <taxon>Sar</taxon>
        <taxon>Alveolata</taxon>
        <taxon>Ciliophora</taxon>
        <taxon>Postciliodesmatophora</taxon>
        <taxon>Heterotrichea</taxon>
        <taxon>Heterotrichida</taxon>
        <taxon>Blepharismidae</taxon>
        <taxon>Blepharisma</taxon>
    </lineage>
</organism>
<comment type="caution">
    <text evidence="3">The sequence shown here is derived from an EMBL/GenBank/DDBJ whole genome shotgun (WGS) entry which is preliminary data.</text>
</comment>
<evidence type="ECO:0000256" key="2">
    <source>
        <dbReference type="SAM" id="Phobius"/>
    </source>
</evidence>
<dbReference type="EMBL" id="CAJZBQ010000047">
    <property type="protein sequence ID" value="CAG9329374.1"/>
    <property type="molecule type" value="Genomic_DNA"/>
</dbReference>
<evidence type="ECO:0000313" key="3">
    <source>
        <dbReference type="EMBL" id="CAG9329374.1"/>
    </source>
</evidence>
<protein>
    <submittedName>
        <fullName evidence="3">Uncharacterized protein</fullName>
    </submittedName>
</protein>
<feature type="coiled-coil region" evidence="1">
    <location>
        <begin position="288"/>
        <end position="315"/>
    </location>
</feature>
<reference evidence="3" key="1">
    <citation type="submission" date="2021-09" db="EMBL/GenBank/DDBJ databases">
        <authorList>
            <consortium name="AG Swart"/>
            <person name="Singh M."/>
            <person name="Singh A."/>
            <person name="Seah K."/>
            <person name="Emmerich C."/>
        </authorList>
    </citation>
    <scope>NUCLEOTIDE SEQUENCE</scope>
    <source>
        <strain evidence="3">ATCC30299</strain>
    </source>
</reference>
<dbReference type="AlphaFoldDB" id="A0AAU9JWX6"/>
<sequence length="325" mass="38492">MEPLYLSEGYLIDKEGQIFAISDILAISFTINFDESSKVSFMIKKTDQTSTWIQFWLLIFLLIFGIPIELLISYFSFSVAYIIALYSMFKIFPKYWRKYKEVNKIGFKQYHFDDVVSFAKLQKDIFQDHYGKKLIKRGFIFGEHTEKFLFAFMPAFIYNCSAFREWAYSVTKVAYPAFIAFLTFFIFGLKLCGVLIRGIRNDAVISMVISFLRSFTLINICITPFIFTLECLWVLLSYLCEGLDLIFEKIWMVVVLILVPFEYFKTGTKKFMRAISPSLRIFRVWIEKNKLYKNCKEFRNKYKKINKEIVTLKEENSIDNLNDKI</sequence>
<keyword evidence="2" id="KW-0812">Transmembrane</keyword>
<keyword evidence="2" id="KW-1133">Transmembrane helix</keyword>
<keyword evidence="2" id="KW-0472">Membrane</keyword>
<accession>A0AAU9JWX6</accession>
<name>A0AAU9JWX6_9CILI</name>